<feature type="region of interest" description="Disordered" evidence="1">
    <location>
        <begin position="28"/>
        <end position="51"/>
    </location>
</feature>
<evidence type="ECO:0000256" key="1">
    <source>
        <dbReference type="SAM" id="MobiDB-lite"/>
    </source>
</evidence>
<evidence type="ECO:0000313" key="3">
    <source>
        <dbReference type="EMBL" id="QJB02075.1"/>
    </source>
</evidence>
<dbReference type="EMBL" id="MT143628">
    <property type="protein sequence ID" value="QJA99085.1"/>
    <property type="molecule type" value="Genomic_DNA"/>
</dbReference>
<protein>
    <submittedName>
        <fullName evidence="2">Uncharacterized protein</fullName>
    </submittedName>
</protein>
<proteinExistence type="predicted"/>
<organism evidence="2">
    <name type="scientific">viral metagenome</name>
    <dbReference type="NCBI Taxonomy" id="1070528"/>
    <lineage>
        <taxon>unclassified sequences</taxon>
        <taxon>metagenomes</taxon>
        <taxon>organismal metagenomes</taxon>
    </lineage>
</organism>
<feature type="compositionally biased region" description="Basic and acidic residues" evidence="1">
    <location>
        <begin position="28"/>
        <end position="41"/>
    </location>
</feature>
<dbReference type="AlphaFoldDB" id="A0A6M3M1W6"/>
<dbReference type="EMBL" id="MT143756">
    <property type="protein sequence ID" value="QJB02075.1"/>
    <property type="molecule type" value="Genomic_DNA"/>
</dbReference>
<gene>
    <name evidence="2" type="ORF">MM171A01331_0006</name>
    <name evidence="3" type="ORF">MM171B01520_0009</name>
</gene>
<evidence type="ECO:0000313" key="2">
    <source>
        <dbReference type="EMBL" id="QJA99085.1"/>
    </source>
</evidence>
<accession>A0A6M3M1W6</accession>
<sequence length="51" mass="5916">MKEDPEVKELYASVSAYSALIERKYMTPEEKKAAEEEEKKRLGVKLTPGWK</sequence>
<name>A0A6M3M1W6_9ZZZZ</name>
<reference evidence="2" key="1">
    <citation type="submission" date="2020-03" db="EMBL/GenBank/DDBJ databases">
        <title>The deep terrestrial virosphere.</title>
        <authorList>
            <person name="Holmfeldt K."/>
            <person name="Nilsson E."/>
            <person name="Simone D."/>
            <person name="Lopez-Fernandez M."/>
            <person name="Wu X."/>
            <person name="de Brujin I."/>
            <person name="Lundin D."/>
            <person name="Andersson A."/>
            <person name="Bertilsson S."/>
            <person name="Dopson M."/>
        </authorList>
    </citation>
    <scope>NUCLEOTIDE SEQUENCE</scope>
    <source>
        <strain evidence="2">MM171A01331</strain>
        <strain evidence="3">MM171B01520</strain>
    </source>
</reference>